<protein>
    <submittedName>
        <fullName evidence="2">Uncharacterized protein</fullName>
    </submittedName>
</protein>
<evidence type="ECO:0000313" key="2">
    <source>
        <dbReference type="EMBL" id="MBB6479818.1"/>
    </source>
</evidence>
<dbReference type="AlphaFoldDB" id="A0A841RAW1"/>
<accession>A0A841RAW1</accession>
<reference evidence="2 3" key="1">
    <citation type="submission" date="2020-08" db="EMBL/GenBank/DDBJ databases">
        <title>Genomic Encyclopedia of Type Strains, Phase IV (KMG-IV): sequencing the most valuable type-strain genomes for metagenomic binning, comparative biology and taxonomic classification.</title>
        <authorList>
            <person name="Goeker M."/>
        </authorList>
    </citation>
    <scope>NUCLEOTIDE SEQUENCE [LARGE SCALE GENOMIC DNA]</scope>
    <source>
        <strain evidence="2 3">DSM 2461</strain>
    </source>
</reference>
<name>A0A841RAW1_9SPIO</name>
<dbReference type="Proteomes" id="UP000587760">
    <property type="component" value="Unassembled WGS sequence"/>
</dbReference>
<gene>
    <name evidence="2" type="ORF">HNR50_001476</name>
</gene>
<proteinExistence type="predicted"/>
<evidence type="ECO:0000256" key="1">
    <source>
        <dbReference type="SAM" id="SignalP"/>
    </source>
</evidence>
<dbReference type="EMBL" id="JACHGJ010000002">
    <property type="protein sequence ID" value="MBB6479818.1"/>
    <property type="molecule type" value="Genomic_DNA"/>
</dbReference>
<dbReference type="RefSeq" id="WP_184745383.1">
    <property type="nucleotide sequence ID" value="NZ_JACHGJ010000002.1"/>
</dbReference>
<organism evidence="2 3">
    <name type="scientific">Spirochaeta isovalerica</name>
    <dbReference type="NCBI Taxonomy" id="150"/>
    <lineage>
        <taxon>Bacteria</taxon>
        <taxon>Pseudomonadati</taxon>
        <taxon>Spirochaetota</taxon>
        <taxon>Spirochaetia</taxon>
        <taxon>Spirochaetales</taxon>
        <taxon>Spirochaetaceae</taxon>
        <taxon>Spirochaeta</taxon>
    </lineage>
</organism>
<keyword evidence="3" id="KW-1185">Reference proteome</keyword>
<keyword evidence="1" id="KW-0732">Signal</keyword>
<evidence type="ECO:0000313" key="3">
    <source>
        <dbReference type="Proteomes" id="UP000587760"/>
    </source>
</evidence>
<feature type="signal peptide" evidence="1">
    <location>
        <begin position="1"/>
        <end position="29"/>
    </location>
</feature>
<sequence length="200" mass="22886">MKYLRCGKKQTLSILILITAMSFGFPRGAIDDEQVYDRPDFSRIISFYKTNPSDSYKVLRYNGATVIYRMSAGFPREIRIEDFNWSDDVVINFDMADGNSGKVQWKDFFLYCQTNTYEPPKGSRVMLGVFRHNRGNNRMEFLSFSGGRGTVSSRPVAAADNLEIRDNSVSLVECTLERIANSPGGKDQEKIIINRIWYAE</sequence>
<feature type="chain" id="PRO_5032310600" evidence="1">
    <location>
        <begin position="30"/>
        <end position="200"/>
    </location>
</feature>
<comment type="caution">
    <text evidence="2">The sequence shown here is derived from an EMBL/GenBank/DDBJ whole genome shotgun (WGS) entry which is preliminary data.</text>
</comment>